<dbReference type="OrthoDB" id="5292263at2"/>
<keyword evidence="8 10" id="KW-0687">Ribonucleoprotein</keyword>
<evidence type="ECO:0000256" key="7">
    <source>
        <dbReference type="ARBA" id="ARBA00022980"/>
    </source>
</evidence>
<dbReference type="Pfam" id="PF00687">
    <property type="entry name" value="Ribosomal_L1"/>
    <property type="match status" value="1"/>
</dbReference>
<keyword evidence="6 10" id="KW-0694">RNA-binding</keyword>
<gene>
    <name evidence="10" type="primary">rplA</name>
    <name evidence="11" type="ORF">AXG55_11450</name>
</gene>
<comment type="function">
    <text evidence="10">Binds directly to 23S rRNA. The L1 stalk is quite mobile in the ribosome, and is involved in E site tRNA release.</text>
</comment>
<dbReference type="Proteomes" id="UP000184731">
    <property type="component" value="Chromosome"/>
</dbReference>
<dbReference type="HAMAP" id="MF_01318_B">
    <property type="entry name" value="Ribosomal_uL1_B"/>
    <property type="match status" value="1"/>
</dbReference>
<reference evidence="11 12" key="1">
    <citation type="submission" date="2016-10" db="EMBL/GenBank/DDBJ databases">
        <title>Silvanigrella aquatica sp. nov., isolated from a freshwater lake located in the Black Forest, Germany, description of Silvanigrellaceae fam. nov., Silvanigrellales ord. nov., reclassification of the order Bdellovibrionales in the class Oligoflexia, reclassification of the families Bacteriovoracaceae and Halobacteriovoraceae in the new order Bacteriovoracales ord. nov., and reclassification of the family Pseudobacteriovoracaceae in the order Oligoflexiales.</title>
        <authorList>
            <person name="Hahn M.W."/>
            <person name="Schmidt J."/>
            <person name="Koll U."/>
            <person name="Rohde M."/>
            <person name="Verbag S."/>
            <person name="Pitt A."/>
            <person name="Nakai R."/>
            <person name="Naganuma T."/>
            <person name="Lang E."/>
        </authorList>
    </citation>
    <scope>NUCLEOTIDE SEQUENCE [LARGE SCALE GENOMIC DNA]</scope>
    <source>
        <strain evidence="11 12">MWH-Nonnen-W8red</strain>
    </source>
</reference>
<keyword evidence="2 10" id="KW-0678">Repressor</keyword>
<dbReference type="GO" id="GO:0015934">
    <property type="term" value="C:large ribosomal subunit"/>
    <property type="evidence" value="ECO:0007669"/>
    <property type="project" value="InterPro"/>
</dbReference>
<evidence type="ECO:0000256" key="1">
    <source>
        <dbReference type="ARBA" id="ARBA00010531"/>
    </source>
</evidence>
<evidence type="ECO:0000256" key="6">
    <source>
        <dbReference type="ARBA" id="ARBA00022884"/>
    </source>
</evidence>
<accession>A0A1L4D2S8</accession>
<dbReference type="InterPro" id="IPR028364">
    <property type="entry name" value="Ribosomal_uL1/biogenesis"/>
</dbReference>
<dbReference type="InterPro" id="IPR005878">
    <property type="entry name" value="Ribosom_uL1_bac-type"/>
</dbReference>
<dbReference type="InterPro" id="IPR002143">
    <property type="entry name" value="Ribosomal_uL1"/>
</dbReference>
<dbReference type="PIRSF" id="PIRSF002155">
    <property type="entry name" value="Ribosomal_L1"/>
    <property type="match status" value="1"/>
</dbReference>
<evidence type="ECO:0000256" key="3">
    <source>
        <dbReference type="ARBA" id="ARBA00022555"/>
    </source>
</evidence>
<dbReference type="PANTHER" id="PTHR36427">
    <property type="entry name" value="54S RIBOSOMAL PROTEIN L1, MITOCHONDRIAL"/>
    <property type="match status" value="1"/>
</dbReference>
<evidence type="ECO:0000256" key="4">
    <source>
        <dbReference type="ARBA" id="ARBA00022730"/>
    </source>
</evidence>
<keyword evidence="4 10" id="KW-0699">rRNA-binding</keyword>
<keyword evidence="7 10" id="KW-0689">Ribosomal protein</keyword>
<evidence type="ECO:0000256" key="9">
    <source>
        <dbReference type="ARBA" id="ARBA00035241"/>
    </source>
</evidence>
<dbReference type="GO" id="GO:0003735">
    <property type="term" value="F:structural constituent of ribosome"/>
    <property type="evidence" value="ECO:0007669"/>
    <property type="project" value="InterPro"/>
</dbReference>
<evidence type="ECO:0000313" key="12">
    <source>
        <dbReference type="Proteomes" id="UP000184731"/>
    </source>
</evidence>
<evidence type="ECO:0000313" key="11">
    <source>
        <dbReference type="EMBL" id="APJ04491.1"/>
    </source>
</evidence>
<dbReference type="GO" id="GO:0006417">
    <property type="term" value="P:regulation of translation"/>
    <property type="evidence" value="ECO:0007669"/>
    <property type="project" value="UniProtKB-KW"/>
</dbReference>
<evidence type="ECO:0000256" key="8">
    <source>
        <dbReference type="ARBA" id="ARBA00023274"/>
    </source>
</evidence>
<dbReference type="STRING" id="1915309.AXG55_11450"/>
<dbReference type="Gene3D" id="3.40.50.790">
    <property type="match status" value="1"/>
</dbReference>
<comment type="function">
    <text evidence="10">Protein L1 is also a translational repressor protein, it controls the translation of the L11 operon by binding to its mRNA.</text>
</comment>
<name>A0A1L4D2S8_9BACT</name>
<sequence>MAKKISKKLKAASEKVNPSKSYNLSEASQLLKEISYAKFDETVEVAMNLGVDPRHADQNVRGAVVLPHGLGKKVRVLVFAKGEKIREAEEAGADYVGGEDLAQKIQGGWLDFEAAIATPDMMGVVGRLGRILAPRGLMPNPKVGTVTQDLKNAVKEAKAGRVEFKVNKAGIIQAPVGKVSFDAQKIEENTKAFIDAIVKAKPAAAKGTYINSVYVSSTMSPSVRIDAAEYKV</sequence>
<evidence type="ECO:0000256" key="10">
    <source>
        <dbReference type="HAMAP-Rule" id="MF_01318"/>
    </source>
</evidence>
<dbReference type="GO" id="GO:0006412">
    <property type="term" value="P:translation"/>
    <property type="evidence" value="ECO:0007669"/>
    <property type="project" value="UniProtKB-UniRule"/>
</dbReference>
<comment type="similarity">
    <text evidence="1 10">Belongs to the universal ribosomal protein uL1 family.</text>
</comment>
<organism evidence="11 12">
    <name type="scientific">Silvanigrella aquatica</name>
    <dbReference type="NCBI Taxonomy" id="1915309"/>
    <lineage>
        <taxon>Bacteria</taxon>
        <taxon>Pseudomonadati</taxon>
        <taxon>Bdellovibrionota</taxon>
        <taxon>Oligoflexia</taxon>
        <taxon>Silvanigrellales</taxon>
        <taxon>Silvanigrellaceae</taxon>
        <taxon>Silvanigrella</taxon>
    </lineage>
</organism>
<dbReference type="PANTHER" id="PTHR36427:SF3">
    <property type="entry name" value="LARGE RIBOSOMAL SUBUNIT PROTEIN UL1M"/>
    <property type="match status" value="1"/>
</dbReference>
<dbReference type="InterPro" id="IPR016095">
    <property type="entry name" value="Ribosomal_uL1_3-a/b-sand"/>
</dbReference>
<dbReference type="GO" id="GO:0019843">
    <property type="term" value="F:rRNA binding"/>
    <property type="evidence" value="ECO:0007669"/>
    <property type="project" value="UniProtKB-UniRule"/>
</dbReference>
<keyword evidence="12" id="KW-1185">Reference proteome</keyword>
<dbReference type="NCBIfam" id="TIGR01169">
    <property type="entry name" value="rplA_bact"/>
    <property type="match status" value="1"/>
</dbReference>
<dbReference type="EMBL" id="CP017834">
    <property type="protein sequence ID" value="APJ04491.1"/>
    <property type="molecule type" value="Genomic_DNA"/>
</dbReference>
<dbReference type="SUPFAM" id="SSF56808">
    <property type="entry name" value="Ribosomal protein L1"/>
    <property type="match status" value="1"/>
</dbReference>
<evidence type="ECO:0000256" key="2">
    <source>
        <dbReference type="ARBA" id="ARBA00022491"/>
    </source>
</evidence>
<dbReference type="KEGG" id="saqi:AXG55_11450"/>
<keyword evidence="5 10" id="KW-0810">Translation regulation</keyword>
<dbReference type="RefSeq" id="WP_148698241.1">
    <property type="nucleotide sequence ID" value="NZ_CP017834.1"/>
</dbReference>
<dbReference type="AlphaFoldDB" id="A0A1L4D2S8"/>
<dbReference type="Gene3D" id="3.30.190.20">
    <property type="match status" value="1"/>
</dbReference>
<dbReference type="CDD" id="cd00403">
    <property type="entry name" value="Ribosomal_L1"/>
    <property type="match status" value="1"/>
</dbReference>
<dbReference type="FunFam" id="3.40.50.790:FF:000001">
    <property type="entry name" value="50S ribosomal protein L1"/>
    <property type="match status" value="1"/>
</dbReference>
<evidence type="ECO:0000256" key="5">
    <source>
        <dbReference type="ARBA" id="ARBA00022845"/>
    </source>
</evidence>
<dbReference type="GO" id="GO:0000049">
    <property type="term" value="F:tRNA binding"/>
    <property type="evidence" value="ECO:0007669"/>
    <property type="project" value="UniProtKB-KW"/>
</dbReference>
<keyword evidence="3 10" id="KW-0820">tRNA-binding</keyword>
<protein>
    <recommendedName>
        <fullName evidence="9 10">Large ribosomal subunit protein uL1</fullName>
    </recommendedName>
</protein>
<comment type="subunit">
    <text evidence="10">Part of the 50S ribosomal subunit.</text>
</comment>
<proteinExistence type="inferred from homology"/>
<dbReference type="InterPro" id="IPR023674">
    <property type="entry name" value="Ribosomal_uL1-like"/>
</dbReference>